<accession>A0A2P2NXP5</accession>
<organism evidence="1">
    <name type="scientific">Rhizophora mucronata</name>
    <name type="common">Asiatic mangrove</name>
    <dbReference type="NCBI Taxonomy" id="61149"/>
    <lineage>
        <taxon>Eukaryota</taxon>
        <taxon>Viridiplantae</taxon>
        <taxon>Streptophyta</taxon>
        <taxon>Embryophyta</taxon>
        <taxon>Tracheophyta</taxon>
        <taxon>Spermatophyta</taxon>
        <taxon>Magnoliopsida</taxon>
        <taxon>eudicotyledons</taxon>
        <taxon>Gunneridae</taxon>
        <taxon>Pentapetalae</taxon>
        <taxon>rosids</taxon>
        <taxon>fabids</taxon>
        <taxon>Malpighiales</taxon>
        <taxon>Rhizophoraceae</taxon>
        <taxon>Rhizophora</taxon>
    </lineage>
</organism>
<dbReference type="AlphaFoldDB" id="A0A2P2NXP5"/>
<sequence length="37" mass="4520">MLQYSELNSFPHTLCDDFQRQYHSIKRRISRVLINPL</sequence>
<reference evidence="1" key="1">
    <citation type="submission" date="2018-02" db="EMBL/GenBank/DDBJ databases">
        <title>Rhizophora mucronata_Transcriptome.</title>
        <authorList>
            <person name="Meera S.P."/>
            <person name="Sreeshan A."/>
            <person name="Augustine A."/>
        </authorList>
    </citation>
    <scope>NUCLEOTIDE SEQUENCE</scope>
    <source>
        <tissue evidence="1">Leaf</tissue>
    </source>
</reference>
<protein>
    <submittedName>
        <fullName evidence="1">Uncharacterized protein</fullName>
    </submittedName>
</protein>
<evidence type="ECO:0000313" key="1">
    <source>
        <dbReference type="EMBL" id="MBX47223.1"/>
    </source>
</evidence>
<dbReference type="EMBL" id="GGEC01066739">
    <property type="protein sequence ID" value="MBX47223.1"/>
    <property type="molecule type" value="Transcribed_RNA"/>
</dbReference>
<proteinExistence type="predicted"/>
<name>A0A2P2NXP5_RHIMU</name>